<proteinExistence type="predicted"/>
<dbReference type="EMBL" id="CP028901">
    <property type="protein sequence ID" value="AWB32977.1"/>
    <property type="molecule type" value="Genomic_DNA"/>
</dbReference>
<dbReference type="KEGG" id="boz:DBV39_03760"/>
<accession>A0A2R4XGN2</accession>
<name>A0A2R4XGN2_9BURK</name>
<evidence type="ECO:0000313" key="1">
    <source>
        <dbReference type="EMBL" id="AWB32977.1"/>
    </source>
</evidence>
<dbReference type="Proteomes" id="UP000244571">
    <property type="component" value="Chromosome"/>
</dbReference>
<dbReference type="AlphaFoldDB" id="A0A2R4XGN2"/>
<protein>
    <submittedName>
        <fullName evidence="1">Uncharacterized protein</fullName>
    </submittedName>
</protein>
<evidence type="ECO:0000313" key="2">
    <source>
        <dbReference type="Proteomes" id="UP000244571"/>
    </source>
</evidence>
<reference evidence="1 2" key="1">
    <citation type="submission" date="2018-04" db="EMBL/GenBank/DDBJ databases">
        <title>Bordetella sp. HZ20 isolated from seawater.</title>
        <authorList>
            <person name="Sun C."/>
        </authorList>
    </citation>
    <scope>NUCLEOTIDE SEQUENCE [LARGE SCALE GENOMIC DNA]</scope>
    <source>
        <strain evidence="1 2">HZ20</strain>
    </source>
</reference>
<keyword evidence="2" id="KW-1185">Reference proteome</keyword>
<sequence>MQVAELRDDKNRFPTLPSICRHKSRQIQPTSLKLLSSRFISVVCEMMVRSGSRSENLEYQAGGFSKTERWRVAEGKRPGSGSRMVLPLLLPLSLSLPLLFPDPGRDCCDETRTSPKHARQRNHAV</sequence>
<organism evidence="1 2">
    <name type="scientific">Orrella marina</name>
    <dbReference type="NCBI Taxonomy" id="2163011"/>
    <lineage>
        <taxon>Bacteria</taxon>
        <taxon>Pseudomonadati</taxon>
        <taxon>Pseudomonadota</taxon>
        <taxon>Betaproteobacteria</taxon>
        <taxon>Burkholderiales</taxon>
        <taxon>Alcaligenaceae</taxon>
        <taxon>Orrella</taxon>
    </lineage>
</organism>
<gene>
    <name evidence="1" type="ORF">DBV39_03760</name>
</gene>